<sequence length="81" mass="9256">MWAFLGFSTVLTMYWSTCTVLYFIGGVWPYPLVSLMTTWQVLLYVYVNIILGCAIIRLGESLNNKIWGKKLSNEIDAKKAT</sequence>
<dbReference type="Proteomes" id="UP001372834">
    <property type="component" value="Unassembled WGS sequence"/>
</dbReference>
<protein>
    <submittedName>
        <fullName evidence="2">Uncharacterized protein</fullName>
    </submittedName>
</protein>
<keyword evidence="1" id="KW-1133">Transmembrane helix</keyword>
<name>A0AAN8SDM0_POLSC</name>
<feature type="transmembrane region" description="Helical" evidence="1">
    <location>
        <begin position="39"/>
        <end position="59"/>
    </location>
</feature>
<proteinExistence type="predicted"/>
<keyword evidence="1" id="KW-0812">Transmembrane</keyword>
<dbReference type="EMBL" id="JAWJWE010000002">
    <property type="protein sequence ID" value="KAK6643432.1"/>
    <property type="molecule type" value="Genomic_DNA"/>
</dbReference>
<feature type="transmembrane region" description="Helical" evidence="1">
    <location>
        <begin position="12"/>
        <end position="33"/>
    </location>
</feature>
<evidence type="ECO:0000313" key="3">
    <source>
        <dbReference type="Proteomes" id="UP001372834"/>
    </source>
</evidence>
<evidence type="ECO:0000313" key="2">
    <source>
        <dbReference type="EMBL" id="KAK6643432.1"/>
    </source>
</evidence>
<keyword evidence="1" id="KW-0472">Membrane</keyword>
<gene>
    <name evidence="2" type="ORF">RUM43_004937</name>
</gene>
<reference evidence="2 3" key="1">
    <citation type="submission" date="2023-10" db="EMBL/GenBank/DDBJ databases">
        <title>Genomes of two closely related lineages of the louse Polyplax serrata with different host specificities.</title>
        <authorList>
            <person name="Martinu J."/>
            <person name="Tarabai H."/>
            <person name="Stefka J."/>
            <person name="Hypsa V."/>
        </authorList>
    </citation>
    <scope>NUCLEOTIDE SEQUENCE [LARGE SCALE GENOMIC DNA]</scope>
    <source>
        <strain evidence="2">HR10_N</strain>
    </source>
</reference>
<organism evidence="2 3">
    <name type="scientific">Polyplax serrata</name>
    <name type="common">Common mouse louse</name>
    <dbReference type="NCBI Taxonomy" id="468196"/>
    <lineage>
        <taxon>Eukaryota</taxon>
        <taxon>Metazoa</taxon>
        <taxon>Ecdysozoa</taxon>
        <taxon>Arthropoda</taxon>
        <taxon>Hexapoda</taxon>
        <taxon>Insecta</taxon>
        <taxon>Pterygota</taxon>
        <taxon>Neoptera</taxon>
        <taxon>Paraneoptera</taxon>
        <taxon>Psocodea</taxon>
        <taxon>Troctomorpha</taxon>
        <taxon>Phthiraptera</taxon>
        <taxon>Anoplura</taxon>
        <taxon>Polyplacidae</taxon>
        <taxon>Polyplax</taxon>
    </lineage>
</organism>
<accession>A0AAN8SDM0</accession>
<evidence type="ECO:0000256" key="1">
    <source>
        <dbReference type="SAM" id="Phobius"/>
    </source>
</evidence>
<comment type="caution">
    <text evidence="2">The sequence shown here is derived from an EMBL/GenBank/DDBJ whole genome shotgun (WGS) entry which is preliminary data.</text>
</comment>
<dbReference type="AlphaFoldDB" id="A0AAN8SDM0"/>